<reference evidence="15" key="2">
    <citation type="journal article" date="2013" name="Nature">
        <title>Insights into bilaterian evolution from three spiralian genomes.</title>
        <authorList>
            <person name="Simakov O."/>
            <person name="Marletaz F."/>
            <person name="Cho S.J."/>
            <person name="Edsinger-Gonzales E."/>
            <person name="Havlak P."/>
            <person name="Hellsten U."/>
            <person name="Kuo D.H."/>
            <person name="Larsson T."/>
            <person name="Lv J."/>
            <person name="Arendt D."/>
            <person name="Savage R."/>
            <person name="Osoegawa K."/>
            <person name="de Jong P."/>
            <person name="Grimwood J."/>
            <person name="Chapman J.A."/>
            <person name="Shapiro H."/>
            <person name="Aerts A."/>
            <person name="Otillar R.P."/>
            <person name="Terry A.Y."/>
            <person name="Boore J.L."/>
            <person name="Grigoriev I.V."/>
            <person name="Lindberg D.R."/>
            <person name="Seaver E.C."/>
            <person name="Weisblat D.A."/>
            <person name="Putnam N.H."/>
            <person name="Rokhsar D.S."/>
        </authorList>
    </citation>
    <scope>NUCLEOTIDE SEQUENCE</scope>
    <source>
        <strain evidence="15">I ESC-2004</strain>
    </source>
</reference>
<dbReference type="OrthoDB" id="348678at2759"/>
<feature type="signal peptide" evidence="10">
    <location>
        <begin position="1"/>
        <end position="21"/>
    </location>
</feature>
<sequence length="461" mass="52403">MGIRPTGVLLLLWLFVGCCESETGHFWHVTDMHWDPTYNETNAALSCNPGTPAHGPFGKFGIFSCDPPWLLLESAFDFMKHHGIKVDFVMWTGDDTPHIWDDKVLNMEWVHEIIAAQTELIKETFPNVTVFSAMGNHDWSPKNELPPRSDHFYNQVYNLWEAWIPDDGEETFKHGAFYSAPINDDLEMVVLNTNLYYDSNSQTKNMYDPANQLQWFDDVMTGIEQDGRKAMVMAHVPPGMFEKHANKSWFYPDYNEAFLRFAKKHAGAIGSIHMAHHHTDSFRLLYGDNDQPLLPIFLAPALSPWETTLPGVMGGKGNNPSLRLVEYERETGSIVNINQYWSNLTLANLQGTAKWVLEYAATDYYGIENMDGNSLEALVQSMKLDRDLFDKYYSANGVQFDPNEEWDADTQNVHICAIQNLHYADFALCMQEANRAGSHDPSALVFLSAVLLSAFSLSYIT</sequence>
<feature type="chain" id="PRO_5014213008" description="Sphingomyelinase phosphodiesterase" evidence="10">
    <location>
        <begin position="22"/>
        <end position="461"/>
    </location>
</feature>
<dbReference type="GO" id="GO:0016020">
    <property type="term" value="C:membrane"/>
    <property type="evidence" value="ECO:0007669"/>
    <property type="project" value="GOC"/>
</dbReference>
<comment type="cofactor">
    <cofactor evidence="11">
        <name>Zn(2+)</name>
        <dbReference type="ChEBI" id="CHEBI:29105"/>
    </cofactor>
    <text evidence="11">Binds 2 Zn(2+) per subunit.</text>
</comment>
<evidence type="ECO:0000256" key="6">
    <source>
        <dbReference type="ARBA" id="ARBA00022801"/>
    </source>
</evidence>
<reference evidence="15" key="1">
    <citation type="submission" date="2012-12" db="EMBL/GenBank/DDBJ databases">
        <authorList>
            <person name="Hellsten U."/>
            <person name="Grimwood J."/>
            <person name="Chapman J.A."/>
            <person name="Shapiro H."/>
            <person name="Aerts A."/>
            <person name="Otillar R.P."/>
            <person name="Terry A.Y."/>
            <person name="Boore J.L."/>
            <person name="Simakov O."/>
            <person name="Marletaz F."/>
            <person name="Cho S.-J."/>
            <person name="Edsinger-Gonzales E."/>
            <person name="Havlak P."/>
            <person name="Kuo D.-H."/>
            <person name="Larsson T."/>
            <person name="Lv J."/>
            <person name="Arendt D."/>
            <person name="Savage R."/>
            <person name="Osoegawa K."/>
            <person name="de Jong P."/>
            <person name="Lindberg D.R."/>
            <person name="Seaver E.C."/>
            <person name="Weisblat D.A."/>
            <person name="Putnam N.H."/>
            <person name="Grigoriev I.V."/>
            <person name="Rokhsar D.S."/>
        </authorList>
    </citation>
    <scope>NUCLEOTIDE SEQUENCE</scope>
    <source>
        <strain evidence="15">I ESC-2004</strain>
    </source>
</reference>
<dbReference type="EMBL" id="AMQN01000171">
    <property type="status" value="NOT_ANNOTATED_CDS"/>
    <property type="molecule type" value="Genomic_DNA"/>
</dbReference>
<dbReference type="OMA" id="PMWEASY"/>
<dbReference type="CDD" id="cd00842">
    <property type="entry name" value="MPP_ASMase"/>
    <property type="match status" value="1"/>
</dbReference>
<dbReference type="PANTHER" id="PTHR10340">
    <property type="entry name" value="SPHINGOMYELIN PHOSPHODIESTERASE"/>
    <property type="match status" value="1"/>
</dbReference>
<accession>X1ZYC2</accession>
<evidence type="ECO:0000256" key="9">
    <source>
        <dbReference type="ARBA" id="ARBA00023180"/>
    </source>
</evidence>
<keyword evidence="3 10" id="KW-0964">Secreted</keyword>
<dbReference type="HOGENOM" id="CLU_014743_0_2_1"/>
<comment type="subcellular location">
    <subcellularLocation>
        <location evidence="1">Secreted</location>
    </subcellularLocation>
</comment>
<feature type="binding site" evidence="11">
    <location>
        <position position="276"/>
    </location>
    <ligand>
        <name>Zn(2+)</name>
        <dbReference type="ChEBI" id="CHEBI:29105"/>
        <label>2</label>
    </ligand>
</feature>
<feature type="domain" description="Sphingomyelin phosphodiesterase C-terminal" evidence="13">
    <location>
        <begin position="295"/>
        <end position="433"/>
    </location>
</feature>
<dbReference type="InterPro" id="IPR041805">
    <property type="entry name" value="ASMase/PPN1_MPP"/>
</dbReference>
<dbReference type="EnsemblMetazoa" id="CapteT198156">
    <property type="protein sequence ID" value="CapteP198156"/>
    <property type="gene ID" value="CapteG198156"/>
</dbReference>
<proteinExistence type="inferred from homology"/>
<feature type="binding site" evidence="11">
    <location>
        <position position="94"/>
    </location>
    <ligand>
        <name>Zn(2+)</name>
        <dbReference type="ChEBI" id="CHEBI:29105"/>
        <label>2</label>
    </ligand>
</feature>
<organism evidence="14 15">
    <name type="scientific">Capitella teleta</name>
    <name type="common">Polychaete worm</name>
    <dbReference type="NCBI Taxonomy" id="283909"/>
    <lineage>
        <taxon>Eukaryota</taxon>
        <taxon>Metazoa</taxon>
        <taxon>Spiralia</taxon>
        <taxon>Lophotrochozoa</taxon>
        <taxon>Annelida</taxon>
        <taxon>Polychaeta</taxon>
        <taxon>Sedentaria</taxon>
        <taxon>Scolecida</taxon>
        <taxon>Capitellidae</taxon>
        <taxon>Capitella</taxon>
    </lineage>
</organism>
<dbReference type="GO" id="GO:0046872">
    <property type="term" value="F:metal ion binding"/>
    <property type="evidence" value="ECO:0007669"/>
    <property type="project" value="UniProtKB-KW"/>
</dbReference>
<evidence type="ECO:0000256" key="8">
    <source>
        <dbReference type="ARBA" id="ARBA00023157"/>
    </source>
</evidence>
<evidence type="ECO:0000259" key="12">
    <source>
        <dbReference type="Pfam" id="PF00149"/>
    </source>
</evidence>
<feature type="binding site" evidence="11">
    <location>
        <position position="94"/>
    </location>
    <ligand>
        <name>Zn(2+)</name>
        <dbReference type="ChEBI" id="CHEBI:29105"/>
        <label>1</label>
    </ligand>
</feature>
<keyword evidence="4 10" id="KW-0479">Metal-binding</keyword>
<name>X1ZYC2_CAPTE</name>
<reference evidence="14" key="3">
    <citation type="submission" date="2015-06" db="UniProtKB">
        <authorList>
            <consortium name="EnsemblMetazoa"/>
        </authorList>
    </citation>
    <scope>IDENTIFICATION</scope>
</reference>
<feature type="binding site" evidence="11">
    <location>
        <position position="31"/>
    </location>
    <ligand>
        <name>Zn(2+)</name>
        <dbReference type="ChEBI" id="CHEBI:29105"/>
        <label>1</label>
    </ligand>
</feature>
<keyword evidence="8" id="KW-1015">Disulfide bond</keyword>
<evidence type="ECO:0000256" key="7">
    <source>
        <dbReference type="ARBA" id="ARBA00022833"/>
    </source>
</evidence>
<protein>
    <recommendedName>
        <fullName evidence="10">Sphingomyelinase phosphodiesterase</fullName>
    </recommendedName>
</protein>
<keyword evidence="6 10" id="KW-0378">Hydrolase</keyword>
<feature type="binding site" evidence="11">
    <location>
        <position position="33"/>
    </location>
    <ligand>
        <name>Zn(2+)</name>
        <dbReference type="ChEBI" id="CHEBI:29105"/>
        <label>1</label>
    </ligand>
</feature>
<dbReference type="SUPFAM" id="SSF56300">
    <property type="entry name" value="Metallo-dependent phosphatases"/>
    <property type="match status" value="1"/>
</dbReference>
<dbReference type="InterPro" id="IPR029052">
    <property type="entry name" value="Metallo-depent_PP-like"/>
</dbReference>
<evidence type="ECO:0000256" key="4">
    <source>
        <dbReference type="ARBA" id="ARBA00022723"/>
    </source>
</evidence>
<keyword evidence="9" id="KW-0325">Glycoprotein</keyword>
<evidence type="ECO:0000313" key="15">
    <source>
        <dbReference type="Proteomes" id="UP000014760"/>
    </source>
</evidence>
<feature type="binding site" evidence="11">
    <location>
        <position position="278"/>
    </location>
    <ligand>
        <name>Zn(2+)</name>
        <dbReference type="ChEBI" id="CHEBI:29105"/>
        <label>1</label>
    </ligand>
</feature>
<evidence type="ECO:0000256" key="5">
    <source>
        <dbReference type="ARBA" id="ARBA00022729"/>
    </source>
</evidence>
<dbReference type="AlphaFoldDB" id="X1ZYC2"/>
<evidence type="ECO:0000313" key="14">
    <source>
        <dbReference type="EnsemblMetazoa" id="CapteP198156"/>
    </source>
</evidence>
<feature type="binding site" evidence="11">
    <location>
        <position position="136"/>
    </location>
    <ligand>
        <name>Zn(2+)</name>
        <dbReference type="ChEBI" id="CHEBI:29105"/>
        <label>2</label>
    </ligand>
</feature>
<keyword evidence="5 10" id="KW-0732">Signal</keyword>
<dbReference type="GO" id="GO:0004767">
    <property type="term" value="F:sphingomyelin phosphodiesterase activity"/>
    <property type="evidence" value="ECO:0007669"/>
    <property type="project" value="InterPro"/>
</dbReference>
<evidence type="ECO:0000256" key="3">
    <source>
        <dbReference type="ARBA" id="ARBA00022525"/>
    </source>
</evidence>
<comment type="similarity">
    <text evidence="2 10">Belongs to the acid sphingomyelinase family.</text>
</comment>
<keyword evidence="15" id="KW-1185">Reference proteome</keyword>
<dbReference type="InterPro" id="IPR045473">
    <property type="entry name" value="ASM_C"/>
</dbReference>
<dbReference type="PANTHER" id="PTHR10340:SF57">
    <property type="entry name" value="METALLOPHOS DOMAIN-CONTAINING PROTEIN"/>
    <property type="match status" value="1"/>
</dbReference>
<dbReference type="Gene3D" id="3.60.21.10">
    <property type="match status" value="1"/>
</dbReference>
<evidence type="ECO:0000256" key="10">
    <source>
        <dbReference type="PIRNR" id="PIRNR036767"/>
    </source>
</evidence>
<dbReference type="PROSITE" id="PS51257">
    <property type="entry name" value="PROKAR_LIPOPROTEIN"/>
    <property type="match status" value="1"/>
</dbReference>
<dbReference type="GO" id="GO:0005615">
    <property type="term" value="C:extracellular space"/>
    <property type="evidence" value="ECO:0007669"/>
    <property type="project" value="UniProtKB-UniRule"/>
</dbReference>
<feature type="domain" description="Calcineurin-like phosphoesterase" evidence="12">
    <location>
        <begin position="25"/>
        <end position="258"/>
    </location>
</feature>
<dbReference type="Pfam" id="PF19272">
    <property type="entry name" value="ASMase_C"/>
    <property type="match status" value="1"/>
</dbReference>
<dbReference type="PIRSF" id="PIRSF036767">
    <property type="entry name" value="ASM-like_PDE"/>
    <property type="match status" value="1"/>
</dbReference>
<evidence type="ECO:0000256" key="11">
    <source>
        <dbReference type="PIRSR" id="PIRSR036767-51"/>
    </source>
</evidence>
<dbReference type="GO" id="GO:0006685">
    <property type="term" value="P:sphingomyelin catabolic process"/>
    <property type="evidence" value="ECO:0007669"/>
    <property type="project" value="InterPro"/>
</dbReference>
<feature type="binding site" evidence="11">
    <location>
        <position position="235"/>
    </location>
    <ligand>
        <name>Zn(2+)</name>
        <dbReference type="ChEBI" id="CHEBI:29105"/>
        <label>2</label>
    </ligand>
</feature>
<evidence type="ECO:0000259" key="13">
    <source>
        <dbReference type="Pfam" id="PF19272"/>
    </source>
</evidence>
<keyword evidence="7 10" id="KW-0862">Zinc</keyword>
<dbReference type="InterPro" id="IPR017064">
    <property type="entry name" value="ASM-like_Pdiesterase_prd"/>
</dbReference>
<dbReference type="InterPro" id="IPR004843">
    <property type="entry name" value="Calcineurin-like_PHP"/>
</dbReference>
<dbReference type="Proteomes" id="UP000014760">
    <property type="component" value="Unassembled WGS sequence"/>
</dbReference>
<evidence type="ECO:0000256" key="2">
    <source>
        <dbReference type="ARBA" id="ARBA00008234"/>
    </source>
</evidence>
<dbReference type="Pfam" id="PF00149">
    <property type="entry name" value="Metallophos"/>
    <property type="match status" value="1"/>
</dbReference>
<evidence type="ECO:0000256" key="1">
    <source>
        <dbReference type="ARBA" id="ARBA00004613"/>
    </source>
</evidence>